<evidence type="ECO:0000256" key="5">
    <source>
        <dbReference type="RuleBase" id="RU369086"/>
    </source>
</evidence>
<evidence type="ECO:0000256" key="1">
    <source>
        <dbReference type="ARBA" id="ARBA00004123"/>
    </source>
</evidence>
<feature type="compositionally biased region" description="Basic residues" evidence="6">
    <location>
        <begin position="65"/>
        <end position="77"/>
    </location>
</feature>
<evidence type="ECO:0000259" key="7">
    <source>
        <dbReference type="Pfam" id="PF17875"/>
    </source>
</evidence>
<dbReference type="GO" id="GO:0006362">
    <property type="term" value="P:transcription elongation by RNA polymerase I"/>
    <property type="evidence" value="ECO:0007669"/>
    <property type="project" value="TreeGrafter"/>
</dbReference>
<proteinExistence type="predicted"/>
<keyword evidence="4 5" id="KW-0539">Nucleus</keyword>
<evidence type="ECO:0000256" key="6">
    <source>
        <dbReference type="SAM" id="MobiDB-lite"/>
    </source>
</evidence>
<dbReference type="Gene3D" id="3.30.1490.120">
    <property type="entry name" value="RNA polymerase Rpb7-like, N-terminal domain"/>
    <property type="match status" value="1"/>
</dbReference>
<dbReference type="EMBL" id="JAHMHQ010000016">
    <property type="protein sequence ID" value="KAK1633982.1"/>
    <property type="molecule type" value="Genomic_DNA"/>
</dbReference>
<dbReference type="PANTHER" id="PTHR12709:SF5">
    <property type="entry name" value="DNA-DIRECTED RNA POLYMERASE I SUBUNIT RPA43"/>
    <property type="match status" value="1"/>
</dbReference>
<dbReference type="PANTHER" id="PTHR12709">
    <property type="entry name" value="DNA-DIRECTED RNA POLYMERASE II, III"/>
    <property type="match status" value="1"/>
</dbReference>
<dbReference type="InterPro" id="IPR036898">
    <property type="entry name" value="RNA_pol_Rpb7-like_N_sf"/>
</dbReference>
<feature type="compositionally biased region" description="Polar residues" evidence="6">
    <location>
        <begin position="112"/>
        <end position="133"/>
    </location>
</feature>
<comment type="subcellular location">
    <subcellularLocation>
        <location evidence="1 5">Nucleus</location>
    </subcellularLocation>
</comment>
<evidence type="ECO:0000313" key="9">
    <source>
        <dbReference type="Proteomes" id="UP001243989"/>
    </source>
</evidence>
<dbReference type="GeneID" id="85479520"/>
<reference evidence="8" key="1">
    <citation type="submission" date="2021-06" db="EMBL/GenBank/DDBJ databases">
        <title>Comparative genomics, transcriptomics and evolutionary studies reveal genomic signatures of adaptation to plant cell wall in hemibiotrophic fungi.</title>
        <authorList>
            <consortium name="DOE Joint Genome Institute"/>
            <person name="Baroncelli R."/>
            <person name="Diaz J.F."/>
            <person name="Benocci T."/>
            <person name="Peng M."/>
            <person name="Battaglia E."/>
            <person name="Haridas S."/>
            <person name="Andreopoulos W."/>
            <person name="Labutti K."/>
            <person name="Pangilinan J."/>
            <person name="Floch G.L."/>
            <person name="Makela M.R."/>
            <person name="Henrissat B."/>
            <person name="Grigoriev I.V."/>
            <person name="Crouch J.A."/>
            <person name="De Vries R.P."/>
            <person name="Sukno S.A."/>
            <person name="Thon M.R."/>
        </authorList>
    </citation>
    <scope>NUCLEOTIDE SEQUENCE</scope>
    <source>
        <strain evidence="8">CBS 102054</strain>
    </source>
</reference>
<comment type="caution">
    <text evidence="8">The sequence shown here is derived from an EMBL/GenBank/DDBJ whole genome shotgun (WGS) entry which is preliminary data.</text>
</comment>
<feature type="domain" description="RPA43 OB" evidence="7">
    <location>
        <begin position="333"/>
        <end position="452"/>
    </location>
</feature>
<evidence type="ECO:0000256" key="2">
    <source>
        <dbReference type="ARBA" id="ARBA00022478"/>
    </source>
</evidence>
<feature type="compositionally biased region" description="Basic residues" evidence="6">
    <location>
        <begin position="138"/>
        <end position="147"/>
    </location>
</feature>
<sequence length="539" mass="59409">MQAVLRPLESDAISSRERSYLATRRARFDDDDDDHHYPQRRSTGQPSNPQTMASTDSPATNGHKSDKKIKKDKKEKKRLREEGDDAAEERKHKRTKSLGVTKGDANDDDEQSPQASQDLSMDALATSNINGEPSSEKKKSKKDKHRKSVGEAEQDGSDAERKEKKDKKKKRKSEQKATEEALEDTAEPPASEGKEKKNNKAASPEPVADADAMDVDSPADTKSTGRVHQPPDAPSKPQFPFYNQTVSLYLPIYPIGWDTPCTAAATQHLEPLVNRYVPHLKGVLLAFRNVAVSEQPGRRYAATSDSEHCDLASVDEYAVGFGYVTVDIDLFVPRRGAWMEGSINLENEGHVGVVCWGKFNASIESSRLPPEWRWIHAGSAEAASYVADPFDVDNTDAAAEDEHGAVRQIHTTGFWVDGAGDKVKGRVRFRIKAFDVGVSGDHGYLSLEGTMLDAAGEKAAVQADAEQERRRRAGKSGGILSKERRRMPEFSVTKFGEVEDEEDKALRNDVWKTTEPVTDNEAGEGAEKEAFTGISAEEA</sequence>
<keyword evidence="2 5" id="KW-0240">DNA-directed RNA polymerase</keyword>
<dbReference type="Proteomes" id="UP001243989">
    <property type="component" value="Unassembled WGS sequence"/>
</dbReference>
<dbReference type="RefSeq" id="XP_060442589.1">
    <property type="nucleotide sequence ID" value="XM_060594658.1"/>
</dbReference>
<dbReference type="AlphaFoldDB" id="A0AAJ0EBT8"/>
<dbReference type="InterPro" id="IPR045113">
    <property type="entry name" value="Rpb7-like"/>
</dbReference>
<feature type="compositionally biased region" description="Polar residues" evidence="6">
    <location>
        <begin position="40"/>
        <end position="62"/>
    </location>
</feature>
<name>A0AAJ0EBT8_9PEZI</name>
<dbReference type="Gene3D" id="2.40.50.1060">
    <property type="match status" value="1"/>
</dbReference>
<keyword evidence="3 5" id="KW-0804">Transcription</keyword>
<dbReference type="GO" id="GO:0005736">
    <property type="term" value="C:RNA polymerase I complex"/>
    <property type="evidence" value="ECO:0007669"/>
    <property type="project" value="TreeGrafter"/>
</dbReference>
<gene>
    <name evidence="8" type="ORF">BDP81DRAFT_473557</name>
</gene>
<accession>A0AAJ0EBT8</accession>
<keyword evidence="9" id="KW-1185">Reference proteome</keyword>
<evidence type="ECO:0000256" key="4">
    <source>
        <dbReference type="ARBA" id="ARBA00023242"/>
    </source>
</evidence>
<evidence type="ECO:0000256" key="3">
    <source>
        <dbReference type="ARBA" id="ARBA00023163"/>
    </source>
</evidence>
<dbReference type="Pfam" id="PF17875">
    <property type="entry name" value="RPA43_OB"/>
    <property type="match status" value="1"/>
</dbReference>
<protein>
    <recommendedName>
        <fullName evidence="5">DNA-directed RNA polymerase subunit</fullName>
    </recommendedName>
</protein>
<dbReference type="InterPro" id="IPR041178">
    <property type="entry name" value="RPA43_OB"/>
</dbReference>
<organism evidence="8 9">
    <name type="scientific">Colletotrichum phormii</name>
    <dbReference type="NCBI Taxonomy" id="359342"/>
    <lineage>
        <taxon>Eukaryota</taxon>
        <taxon>Fungi</taxon>
        <taxon>Dikarya</taxon>
        <taxon>Ascomycota</taxon>
        <taxon>Pezizomycotina</taxon>
        <taxon>Sordariomycetes</taxon>
        <taxon>Hypocreomycetidae</taxon>
        <taxon>Glomerellales</taxon>
        <taxon>Glomerellaceae</taxon>
        <taxon>Colletotrichum</taxon>
        <taxon>Colletotrichum acutatum species complex</taxon>
    </lineage>
</organism>
<feature type="region of interest" description="Disordered" evidence="6">
    <location>
        <begin position="1"/>
        <end position="239"/>
    </location>
</feature>
<feature type="compositionally biased region" description="Basic residues" evidence="6">
    <location>
        <begin position="164"/>
        <end position="173"/>
    </location>
</feature>
<feature type="region of interest" description="Disordered" evidence="6">
    <location>
        <begin position="463"/>
        <end position="539"/>
    </location>
</feature>
<dbReference type="GO" id="GO:0006352">
    <property type="term" value="P:DNA-templated transcription initiation"/>
    <property type="evidence" value="ECO:0007669"/>
    <property type="project" value="UniProtKB-UniRule"/>
</dbReference>
<comment type="function">
    <text evidence="5">DNA-dependent RNA polymerase which catalyzes the transcription of DNA into RNA using the four ribonucleoside triphosphates as substrates.</text>
</comment>
<evidence type="ECO:0000313" key="8">
    <source>
        <dbReference type="EMBL" id="KAK1633982.1"/>
    </source>
</evidence>